<dbReference type="Pfam" id="PF05746">
    <property type="entry name" value="DALR_1"/>
    <property type="match status" value="1"/>
</dbReference>
<dbReference type="GO" id="GO:0005524">
    <property type="term" value="F:ATP binding"/>
    <property type="evidence" value="ECO:0007669"/>
    <property type="project" value="UniProtKB-UniRule"/>
</dbReference>
<dbReference type="PANTHER" id="PTHR11956:SF5">
    <property type="entry name" value="ARGININE--TRNA LIGASE, CYTOPLASMIC"/>
    <property type="match status" value="1"/>
</dbReference>
<keyword evidence="16" id="KW-1185">Reference proteome</keyword>
<comment type="subcellular location">
    <subcellularLocation>
        <location evidence="1 11">Cytoplasm</location>
    </subcellularLocation>
</comment>
<evidence type="ECO:0000256" key="10">
    <source>
        <dbReference type="ARBA" id="ARBA00049339"/>
    </source>
</evidence>
<dbReference type="CDD" id="cd07956">
    <property type="entry name" value="Anticodon_Ia_Arg"/>
    <property type="match status" value="1"/>
</dbReference>
<dbReference type="FunFam" id="3.40.50.620:FF:000062">
    <property type="entry name" value="Arginine--tRNA ligase"/>
    <property type="match status" value="1"/>
</dbReference>
<evidence type="ECO:0000256" key="2">
    <source>
        <dbReference type="ARBA" id="ARBA00005594"/>
    </source>
</evidence>
<dbReference type="InterPro" id="IPR035684">
    <property type="entry name" value="ArgRS_core"/>
</dbReference>
<dbReference type="GO" id="GO:0005737">
    <property type="term" value="C:cytoplasm"/>
    <property type="evidence" value="ECO:0007669"/>
    <property type="project" value="UniProtKB-SubCell"/>
</dbReference>
<accession>A0A1H0U6M1</accession>
<dbReference type="GO" id="GO:0004814">
    <property type="term" value="F:arginine-tRNA ligase activity"/>
    <property type="evidence" value="ECO:0007669"/>
    <property type="project" value="UniProtKB-UniRule"/>
</dbReference>
<dbReference type="HAMAP" id="MF_00123">
    <property type="entry name" value="Arg_tRNA_synth"/>
    <property type="match status" value="1"/>
</dbReference>
<dbReference type="RefSeq" id="WP_090853467.1">
    <property type="nucleotide sequence ID" value="NZ_FNJU01000004.1"/>
</dbReference>
<evidence type="ECO:0000256" key="6">
    <source>
        <dbReference type="ARBA" id="ARBA00022741"/>
    </source>
</evidence>
<dbReference type="AlphaFoldDB" id="A0A1H0U6M1"/>
<keyword evidence="7 11" id="KW-0067">ATP-binding</keyword>
<dbReference type="Proteomes" id="UP000199159">
    <property type="component" value="Unassembled WGS sequence"/>
</dbReference>
<dbReference type="Gene3D" id="1.10.730.10">
    <property type="entry name" value="Isoleucyl-tRNA Synthetase, Domain 1"/>
    <property type="match status" value="1"/>
</dbReference>
<dbReference type="PRINTS" id="PR01038">
    <property type="entry name" value="TRNASYNTHARG"/>
</dbReference>
<dbReference type="InterPro" id="IPR014729">
    <property type="entry name" value="Rossmann-like_a/b/a_fold"/>
</dbReference>
<sequence length="556" mass="62668">MNVFDQAKERLKDEIKASVQRAGLATEEQIPEVVLEIPKEKAHGDFSTNMAMQLARIAKKAPRVIAEELVQAFDKSKGSIDKIEIAGPGFINFYMDNTYLTDLIPTILKAQGAYGETNTGKNQKVQVEFVSANPTGDLHLGHARGAAVGDSLSNVLAKAGYDVSREYYINDAGNQINNLAYSVEARYMQALGLEKEMPADGYHGQDIVGIGNKLAEEFGDKYIQVEEQERFDFFREYGLKYEMAKLQKDLEEFRVSFDVWYSETSLYHDGKIDRALATLREKGHIYEEEGATWFRSTAFGDDKDRVLKKQDGSYTYLTPDIAYHQNKLERGFEKLINIWGADHHGYIPRMKAAIQALGYGEDTLEVEIIQLVHLYKNGEKMKMSKRTGKAVTMRDLIEEVGLDAVRYFFAMRSADTHMDFDLDLAVSKSNENPVYYSQYAHARICSMLRQGEELGIELSGDLALEHVTSEKEVDLLKKLGEFPAAVAEAAEKRIPHRVTNYTYELASALHSFYNAEKVLDHDNLEKTKARLALMKAVQITLQNSLALIGVSAPEKM</sequence>
<dbReference type="PROSITE" id="PS00178">
    <property type="entry name" value="AA_TRNA_LIGASE_I"/>
    <property type="match status" value="1"/>
</dbReference>
<evidence type="ECO:0000256" key="12">
    <source>
        <dbReference type="RuleBase" id="RU363038"/>
    </source>
</evidence>
<evidence type="ECO:0000256" key="7">
    <source>
        <dbReference type="ARBA" id="ARBA00022840"/>
    </source>
</evidence>
<comment type="subunit">
    <text evidence="3 11">Monomer.</text>
</comment>
<dbReference type="InterPro" id="IPR009080">
    <property type="entry name" value="tRNAsynth_Ia_anticodon-bd"/>
</dbReference>
<name>A0A1H0U6M1_9BACI</name>
<dbReference type="CDD" id="cd00671">
    <property type="entry name" value="ArgRS_core"/>
    <property type="match status" value="1"/>
</dbReference>
<dbReference type="Pfam" id="PF00750">
    <property type="entry name" value="tRNA-synt_1d"/>
    <property type="match status" value="1"/>
</dbReference>
<comment type="similarity">
    <text evidence="2 11 12">Belongs to the class-I aminoacyl-tRNA synthetase family.</text>
</comment>
<dbReference type="EC" id="6.1.1.19" evidence="11"/>
<dbReference type="EMBL" id="FNJU01000004">
    <property type="protein sequence ID" value="SDP61710.1"/>
    <property type="molecule type" value="Genomic_DNA"/>
</dbReference>
<dbReference type="InterPro" id="IPR001412">
    <property type="entry name" value="aa-tRNA-synth_I_CS"/>
</dbReference>
<dbReference type="NCBIfam" id="TIGR00456">
    <property type="entry name" value="argS"/>
    <property type="match status" value="1"/>
</dbReference>
<dbReference type="SUPFAM" id="SSF55190">
    <property type="entry name" value="Arginyl-tRNA synthetase (ArgRS), N-terminal 'additional' domain"/>
    <property type="match status" value="1"/>
</dbReference>
<evidence type="ECO:0000256" key="1">
    <source>
        <dbReference type="ARBA" id="ARBA00004496"/>
    </source>
</evidence>
<dbReference type="InterPro" id="IPR008909">
    <property type="entry name" value="DALR_anticod-bd"/>
</dbReference>
<evidence type="ECO:0000256" key="3">
    <source>
        <dbReference type="ARBA" id="ARBA00011245"/>
    </source>
</evidence>
<dbReference type="PANTHER" id="PTHR11956">
    <property type="entry name" value="ARGINYL-TRNA SYNTHETASE"/>
    <property type="match status" value="1"/>
</dbReference>
<organism evidence="15 16">
    <name type="scientific">Litchfieldia salsa</name>
    <dbReference type="NCBI Taxonomy" id="930152"/>
    <lineage>
        <taxon>Bacteria</taxon>
        <taxon>Bacillati</taxon>
        <taxon>Bacillota</taxon>
        <taxon>Bacilli</taxon>
        <taxon>Bacillales</taxon>
        <taxon>Bacillaceae</taxon>
        <taxon>Litchfieldia</taxon>
    </lineage>
</organism>
<evidence type="ECO:0000256" key="11">
    <source>
        <dbReference type="HAMAP-Rule" id="MF_00123"/>
    </source>
</evidence>
<dbReference type="InterPro" id="IPR036695">
    <property type="entry name" value="Arg-tRNA-synth_N_sf"/>
</dbReference>
<evidence type="ECO:0000256" key="9">
    <source>
        <dbReference type="ARBA" id="ARBA00023146"/>
    </source>
</evidence>
<keyword evidence="5 11" id="KW-0436">Ligase</keyword>
<evidence type="ECO:0000259" key="13">
    <source>
        <dbReference type="SMART" id="SM00836"/>
    </source>
</evidence>
<dbReference type="STRING" id="930152.SAMN05216565_104180"/>
<feature type="domain" description="DALR anticodon binding" evidence="13">
    <location>
        <begin position="438"/>
        <end position="556"/>
    </location>
</feature>
<evidence type="ECO:0000313" key="15">
    <source>
        <dbReference type="EMBL" id="SDP61710.1"/>
    </source>
</evidence>
<dbReference type="InterPro" id="IPR005148">
    <property type="entry name" value="Arg-tRNA-synth_N"/>
</dbReference>
<dbReference type="SMART" id="SM00836">
    <property type="entry name" value="DALR_1"/>
    <property type="match status" value="1"/>
</dbReference>
<keyword evidence="9 11" id="KW-0030">Aminoacyl-tRNA synthetase</keyword>
<dbReference type="Gene3D" id="3.30.1360.70">
    <property type="entry name" value="Arginyl tRNA synthetase N-terminal domain"/>
    <property type="match status" value="1"/>
</dbReference>
<dbReference type="Pfam" id="PF03485">
    <property type="entry name" value="Arg_tRNA_synt_N"/>
    <property type="match status" value="1"/>
</dbReference>
<dbReference type="FunFam" id="3.30.1360.70:FF:000003">
    <property type="entry name" value="Arginine--tRNA ligase"/>
    <property type="match status" value="1"/>
</dbReference>
<comment type="catalytic activity">
    <reaction evidence="10 11">
        <text>tRNA(Arg) + L-arginine + ATP = L-arginyl-tRNA(Arg) + AMP + diphosphate</text>
        <dbReference type="Rhea" id="RHEA:20301"/>
        <dbReference type="Rhea" id="RHEA-COMP:9658"/>
        <dbReference type="Rhea" id="RHEA-COMP:9673"/>
        <dbReference type="ChEBI" id="CHEBI:30616"/>
        <dbReference type="ChEBI" id="CHEBI:32682"/>
        <dbReference type="ChEBI" id="CHEBI:33019"/>
        <dbReference type="ChEBI" id="CHEBI:78442"/>
        <dbReference type="ChEBI" id="CHEBI:78513"/>
        <dbReference type="ChEBI" id="CHEBI:456215"/>
        <dbReference type="EC" id="6.1.1.19"/>
    </reaction>
</comment>
<evidence type="ECO:0000256" key="4">
    <source>
        <dbReference type="ARBA" id="ARBA00022490"/>
    </source>
</evidence>
<dbReference type="OrthoDB" id="9805987at2"/>
<dbReference type="GO" id="GO:0006420">
    <property type="term" value="P:arginyl-tRNA aminoacylation"/>
    <property type="evidence" value="ECO:0007669"/>
    <property type="project" value="UniProtKB-UniRule"/>
</dbReference>
<dbReference type="InterPro" id="IPR001278">
    <property type="entry name" value="Arg-tRNA-ligase"/>
</dbReference>
<feature type="short sequence motif" description="'HIGH' region" evidence="11">
    <location>
        <begin position="132"/>
        <end position="142"/>
    </location>
</feature>
<keyword evidence="6 11" id="KW-0547">Nucleotide-binding</keyword>
<keyword evidence="8 11" id="KW-0648">Protein biosynthesis</keyword>
<keyword evidence="4 11" id="KW-0963">Cytoplasm</keyword>
<evidence type="ECO:0000256" key="8">
    <source>
        <dbReference type="ARBA" id="ARBA00022917"/>
    </source>
</evidence>
<evidence type="ECO:0000259" key="14">
    <source>
        <dbReference type="SMART" id="SM01016"/>
    </source>
</evidence>
<reference evidence="16" key="1">
    <citation type="submission" date="2016-10" db="EMBL/GenBank/DDBJ databases">
        <authorList>
            <person name="Varghese N."/>
            <person name="Submissions S."/>
        </authorList>
    </citation>
    <scope>NUCLEOTIDE SEQUENCE [LARGE SCALE GENOMIC DNA]</scope>
    <source>
        <strain evidence="16">IBRC-M10078</strain>
    </source>
</reference>
<protein>
    <recommendedName>
        <fullName evidence="11">Arginine--tRNA ligase</fullName>
        <ecNumber evidence="11">6.1.1.19</ecNumber>
    </recommendedName>
    <alternativeName>
        <fullName evidence="11">Arginyl-tRNA synthetase</fullName>
        <shortName evidence="11">ArgRS</shortName>
    </alternativeName>
</protein>
<dbReference type="SUPFAM" id="SSF52374">
    <property type="entry name" value="Nucleotidylyl transferase"/>
    <property type="match status" value="1"/>
</dbReference>
<proteinExistence type="inferred from homology"/>
<evidence type="ECO:0000256" key="5">
    <source>
        <dbReference type="ARBA" id="ARBA00022598"/>
    </source>
</evidence>
<dbReference type="Gene3D" id="3.40.50.620">
    <property type="entry name" value="HUPs"/>
    <property type="match status" value="1"/>
</dbReference>
<dbReference type="FunFam" id="1.10.730.10:FF:000008">
    <property type="entry name" value="Arginine--tRNA ligase"/>
    <property type="match status" value="1"/>
</dbReference>
<feature type="domain" description="Arginyl tRNA synthetase N-terminal" evidence="14">
    <location>
        <begin position="9"/>
        <end position="95"/>
    </location>
</feature>
<evidence type="ECO:0000313" key="16">
    <source>
        <dbReference type="Proteomes" id="UP000199159"/>
    </source>
</evidence>
<dbReference type="SUPFAM" id="SSF47323">
    <property type="entry name" value="Anticodon-binding domain of a subclass of class I aminoacyl-tRNA synthetases"/>
    <property type="match status" value="1"/>
</dbReference>
<gene>
    <name evidence="11" type="primary">argS</name>
    <name evidence="15" type="ORF">SAMN05216565_104180</name>
</gene>
<dbReference type="SMART" id="SM01016">
    <property type="entry name" value="Arg_tRNA_synt_N"/>
    <property type="match status" value="1"/>
</dbReference>